<dbReference type="EMBL" id="CP069029">
    <property type="protein sequence ID" value="QRC97392.1"/>
    <property type="molecule type" value="Genomic_DNA"/>
</dbReference>
<keyword evidence="6" id="KW-0732">Signal</keyword>
<evidence type="ECO:0000256" key="3">
    <source>
        <dbReference type="ARBA" id="ARBA00022827"/>
    </source>
</evidence>
<organism evidence="8 9">
    <name type="scientific">Phaeosphaeria nodorum (strain SN15 / ATCC MYA-4574 / FGSC 10173)</name>
    <name type="common">Glume blotch fungus</name>
    <name type="synonym">Parastagonospora nodorum</name>
    <dbReference type="NCBI Taxonomy" id="321614"/>
    <lineage>
        <taxon>Eukaryota</taxon>
        <taxon>Fungi</taxon>
        <taxon>Dikarya</taxon>
        <taxon>Ascomycota</taxon>
        <taxon>Pezizomycotina</taxon>
        <taxon>Dothideomycetes</taxon>
        <taxon>Pleosporomycetidae</taxon>
        <taxon>Pleosporales</taxon>
        <taxon>Pleosporineae</taxon>
        <taxon>Phaeosphaeriaceae</taxon>
        <taxon>Parastagonospora</taxon>
    </lineage>
</organism>
<evidence type="ECO:0000313" key="9">
    <source>
        <dbReference type="Proteomes" id="UP000663193"/>
    </source>
</evidence>
<accession>A0A7U2I2V4</accession>
<sequence length="496" mass="54196">MKFSRLALLFAFSLDLTRADNTTQNTICHELVLKLPDQVFFPDAPVYNASISSYPFIQLRLRPNCIVRPKSAENVSVALGVLEKSNNTRFAVKGGGHNANAGFNNIDNGVTIDMQSMKAVEVARGDQVVRVEAGALSQDAYNAAEKRNLTVLAGRIGVVGTAGFLTGGGISFFSPQFGWACDSILNFKIVLASGDIVNANATSRQDLFAALKGGQNNFGLVTRFDLKAYPATRIWGGRIVYAPAAATDFLTAFTNLKTAATTDKYVAGWATIRYNHSVATFNPVAIMWYTKPELRPGGLKEITEVKPQVSNGMVEAPISEHTRNASMQVIASPRRTIWATTSFHVDSTIVHKVHRLWRSRVPSICDEHASANPSAELTFQALPSPPKNGSSPNSLGFAPNERTDDMVFLQIVFTFDGVQATESFNKGLKELIAAIEQLTYAEGVYHPYKYLNFAAGFQDPIGGYGAEQKMKLKQVARKYDPTGMFQRQVPGGFKLF</sequence>
<dbReference type="SUPFAM" id="SSF56176">
    <property type="entry name" value="FAD-binding/transporter-associated domain-like"/>
    <property type="match status" value="1"/>
</dbReference>
<dbReference type="OrthoDB" id="2151789at2759"/>
<reference evidence="9" key="1">
    <citation type="journal article" date="2021" name="BMC Genomics">
        <title>Chromosome-level genome assembly and manually-curated proteome of model necrotroph Parastagonospora nodorum Sn15 reveals a genome-wide trove of candidate effector homologs, and redundancy of virulence-related functions within an accessory chromosome.</title>
        <authorList>
            <person name="Bertazzoni S."/>
            <person name="Jones D.A.B."/>
            <person name="Phan H.T."/>
            <person name="Tan K.-C."/>
            <person name="Hane J.K."/>
        </authorList>
    </citation>
    <scope>NUCLEOTIDE SEQUENCE [LARGE SCALE GENOMIC DNA]</scope>
    <source>
        <strain evidence="9">SN15 / ATCC MYA-4574 / FGSC 10173)</strain>
    </source>
</reference>
<feature type="region of interest" description="Disordered" evidence="5">
    <location>
        <begin position="378"/>
        <end position="397"/>
    </location>
</feature>
<evidence type="ECO:0000256" key="1">
    <source>
        <dbReference type="ARBA" id="ARBA00005466"/>
    </source>
</evidence>
<evidence type="ECO:0000256" key="4">
    <source>
        <dbReference type="ARBA" id="ARBA00023002"/>
    </source>
</evidence>
<keyword evidence="2" id="KW-0285">Flavoprotein</keyword>
<dbReference type="InterPro" id="IPR050416">
    <property type="entry name" value="FAD-linked_Oxidoreductase"/>
</dbReference>
<evidence type="ECO:0000256" key="5">
    <source>
        <dbReference type="SAM" id="MobiDB-lite"/>
    </source>
</evidence>
<dbReference type="InterPro" id="IPR016169">
    <property type="entry name" value="FAD-bd_PCMH_sub2"/>
</dbReference>
<dbReference type="PROSITE" id="PS51387">
    <property type="entry name" value="FAD_PCMH"/>
    <property type="match status" value="1"/>
</dbReference>
<dbReference type="VEuPathDB" id="FungiDB:JI435_088270"/>
<feature type="chain" id="PRO_5030707080" description="FAD-binding PCMH-type domain-containing protein" evidence="6">
    <location>
        <begin position="20"/>
        <end position="496"/>
    </location>
</feature>
<keyword evidence="9" id="KW-1185">Reference proteome</keyword>
<feature type="compositionally biased region" description="Low complexity" evidence="5">
    <location>
        <begin position="387"/>
        <end position="396"/>
    </location>
</feature>
<keyword evidence="3" id="KW-0274">FAD</keyword>
<evidence type="ECO:0000259" key="7">
    <source>
        <dbReference type="PROSITE" id="PS51387"/>
    </source>
</evidence>
<comment type="similarity">
    <text evidence="1">Belongs to the oxygen-dependent FAD-linked oxidoreductase family.</text>
</comment>
<feature type="domain" description="FAD-binding PCMH-type" evidence="7">
    <location>
        <begin position="59"/>
        <end position="231"/>
    </location>
</feature>
<dbReference type="InterPro" id="IPR006094">
    <property type="entry name" value="Oxid_FAD_bind_N"/>
</dbReference>
<dbReference type="InterPro" id="IPR036318">
    <property type="entry name" value="FAD-bd_PCMH-like_sf"/>
</dbReference>
<keyword evidence="4" id="KW-0560">Oxidoreductase</keyword>
<dbReference type="GO" id="GO:0016491">
    <property type="term" value="F:oxidoreductase activity"/>
    <property type="evidence" value="ECO:0007669"/>
    <property type="project" value="UniProtKB-KW"/>
</dbReference>
<dbReference type="AlphaFoldDB" id="A0A7U2I2V4"/>
<dbReference type="Pfam" id="PF01565">
    <property type="entry name" value="FAD_binding_4"/>
    <property type="match status" value="1"/>
</dbReference>
<protein>
    <recommendedName>
        <fullName evidence="7">FAD-binding PCMH-type domain-containing protein</fullName>
    </recommendedName>
</protein>
<gene>
    <name evidence="8" type="ORF">JI435_088270</name>
</gene>
<dbReference type="InterPro" id="IPR016166">
    <property type="entry name" value="FAD-bd_PCMH"/>
</dbReference>
<dbReference type="Proteomes" id="UP000663193">
    <property type="component" value="Chromosome 7"/>
</dbReference>
<evidence type="ECO:0000256" key="6">
    <source>
        <dbReference type="SAM" id="SignalP"/>
    </source>
</evidence>
<evidence type="ECO:0000313" key="8">
    <source>
        <dbReference type="EMBL" id="QRC97392.1"/>
    </source>
</evidence>
<proteinExistence type="inferred from homology"/>
<dbReference type="GO" id="GO:0071949">
    <property type="term" value="F:FAD binding"/>
    <property type="evidence" value="ECO:0007669"/>
    <property type="project" value="InterPro"/>
</dbReference>
<evidence type="ECO:0000256" key="2">
    <source>
        <dbReference type="ARBA" id="ARBA00022630"/>
    </source>
</evidence>
<dbReference type="Gene3D" id="3.30.465.10">
    <property type="match status" value="1"/>
</dbReference>
<name>A0A7U2I2V4_PHANO</name>
<dbReference type="PANTHER" id="PTHR42973">
    <property type="entry name" value="BINDING OXIDOREDUCTASE, PUTATIVE (AFU_ORTHOLOGUE AFUA_1G17690)-RELATED"/>
    <property type="match status" value="1"/>
</dbReference>
<feature type="signal peptide" evidence="6">
    <location>
        <begin position="1"/>
        <end position="19"/>
    </location>
</feature>
<dbReference type="PANTHER" id="PTHR42973:SF28">
    <property type="entry name" value="FAD-BINDING PCMH-TYPE DOMAIN-CONTAINING PROTEIN"/>
    <property type="match status" value="1"/>
</dbReference>